<dbReference type="EMBL" id="JEMN01000721">
    <property type="protein sequence ID" value="KXH57923.1"/>
    <property type="molecule type" value="Genomic_DNA"/>
</dbReference>
<protein>
    <submittedName>
        <fullName evidence="1">Uncharacterized protein</fullName>
    </submittedName>
</protein>
<dbReference type="OrthoDB" id="4822287at2759"/>
<comment type="caution">
    <text evidence="1">The sequence shown here is derived from an EMBL/GenBank/DDBJ whole genome shotgun (WGS) entry which is preliminary data.</text>
</comment>
<reference evidence="1 2" key="1">
    <citation type="submission" date="2014-02" db="EMBL/GenBank/DDBJ databases">
        <title>The genome sequence of Colletotrichum nymphaeae SA-01.</title>
        <authorList>
            <person name="Baroncelli R."/>
            <person name="Thon M.R."/>
        </authorList>
    </citation>
    <scope>NUCLEOTIDE SEQUENCE [LARGE SCALE GENOMIC DNA]</scope>
    <source>
        <strain evidence="1 2">SA-01</strain>
    </source>
</reference>
<organism evidence="1 2">
    <name type="scientific">Colletotrichum nymphaeae SA-01</name>
    <dbReference type="NCBI Taxonomy" id="1460502"/>
    <lineage>
        <taxon>Eukaryota</taxon>
        <taxon>Fungi</taxon>
        <taxon>Dikarya</taxon>
        <taxon>Ascomycota</taxon>
        <taxon>Pezizomycotina</taxon>
        <taxon>Sordariomycetes</taxon>
        <taxon>Hypocreomycetidae</taxon>
        <taxon>Glomerellales</taxon>
        <taxon>Glomerellaceae</taxon>
        <taxon>Colletotrichum</taxon>
        <taxon>Colletotrichum acutatum species complex</taxon>
    </lineage>
</organism>
<proteinExistence type="predicted"/>
<evidence type="ECO:0000313" key="2">
    <source>
        <dbReference type="Proteomes" id="UP000070054"/>
    </source>
</evidence>
<dbReference type="Proteomes" id="UP000070054">
    <property type="component" value="Unassembled WGS sequence"/>
</dbReference>
<name>A0A135UC09_9PEZI</name>
<dbReference type="AlphaFoldDB" id="A0A135UC09"/>
<evidence type="ECO:0000313" key="1">
    <source>
        <dbReference type="EMBL" id="KXH57923.1"/>
    </source>
</evidence>
<keyword evidence="2" id="KW-1185">Reference proteome</keyword>
<gene>
    <name evidence="1" type="ORF">CNYM01_14067</name>
</gene>
<sequence>MAASTVSNAGEDWRRIQQLVFENDNYFDMLSSKGLSLFLIGADLFDILDGETGREFHLLLTLAHAEEEMAKRFPKEAATDPELITLLKTSFKNGNKLDETRSVLKIDADKTAIHLHLHSLLHPGAIEGEMCVSSDVFVADRENDIVTAFLSTKDLTKPADLLDFCWAKKTAGLEDGNPQVDGLVISLPESSCPDRNRTWIRK</sequence>
<accession>A0A135UC09</accession>